<dbReference type="OrthoDB" id="9801052at2"/>
<comment type="cofactor">
    <cofactor evidence="1">
        <name>pyridoxal 5'-phosphate</name>
        <dbReference type="ChEBI" id="CHEBI:597326"/>
    </cofactor>
</comment>
<evidence type="ECO:0000256" key="4">
    <source>
        <dbReference type="RuleBase" id="RU003560"/>
    </source>
</evidence>
<dbReference type="SUPFAM" id="SSF53383">
    <property type="entry name" value="PLP-dependent transferases"/>
    <property type="match status" value="1"/>
</dbReference>
<evidence type="ECO:0000256" key="3">
    <source>
        <dbReference type="ARBA" id="ARBA00022898"/>
    </source>
</evidence>
<comment type="similarity">
    <text evidence="2 4">Belongs to the class-III pyridoxal-phosphate-dependent aminotransferase family.</text>
</comment>
<reference evidence="6 7" key="1">
    <citation type="submission" date="2015-01" db="EMBL/GenBank/DDBJ databases">
        <title>Draft genome of Vibrio mytili type strain CAIM 528.</title>
        <authorList>
            <person name="Gonzalez-Castillo A."/>
            <person name="Gomez-Gil B."/>
            <person name="Enciso-Ibarra J."/>
        </authorList>
    </citation>
    <scope>NUCLEOTIDE SEQUENCE [LARGE SCALE GENOMIC DNA]</scope>
    <source>
        <strain evidence="6 7">CAIM 528</strain>
    </source>
</reference>
<name>A0A0C3I4Y5_9VIBR</name>
<dbReference type="PROSITE" id="PS00600">
    <property type="entry name" value="AA_TRANSFER_CLASS_3"/>
    <property type="match status" value="1"/>
</dbReference>
<dbReference type="PIRSF" id="PIRSF000521">
    <property type="entry name" value="Transaminase_4ab_Lys_Orn"/>
    <property type="match status" value="1"/>
</dbReference>
<dbReference type="Gene3D" id="3.40.640.10">
    <property type="entry name" value="Type I PLP-dependent aspartate aminotransferase-like (Major domain)"/>
    <property type="match status" value="1"/>
</dbReference>
<dbReference type="Pfam" id="PF00202">
    <property type="entry name" value="Aminotran_3"/>
    <property type="match status" value="1"/>
</dbReference>
<evidence type="ECO:0000256" key="5">
    <source>
        <dbReference type="SAM" id="MobiDB-lite"/>
    </source>
</evidence>
<dbReference type="GO" id="GO:0034386">
    <property type="term" value="F:4-aminobutyrate:2-oxoglutarate transaminase activity"/>
    <property type="evidence" value="ECO:0007669"/>
    <property type="project" value="UniProtKB-EC"/>
</dbReference>
<keyword evidence="6" id="KW-0032">Aminotransferase</keyword>
<dbReference type="PANTHER" id="PTHR43094">
    <property type="entry name" value="AMINOTRANSFERASE"/>
    <property type="match status" value="1"/>
</dbReference>
<dbReference type="InterPro" id="IPR015424">
    <property type="entry name" value="PyrdxlP-dep_Trfase"/>
</dbReference>
<evidence type="ECO:0000256" key="1">
    <source>
        <dbReference type="ARBA" id="ARBA00001933"/>
    </source>
</evidence>
<dbReference type="Gene3D" id="3.90.1150.10">
    <property type="entry name" value="Aspartate Aminotransferase, domain 1"/>
    <property type="match status" value="1"/>
</dbReference>
<protein>
    <submittedName>
        <fullName evidence="6">4-aminobutyrate aminotransferase</fullName>
        <ecNumber evidence="6">2.6.1.19</ecNumber>
    </submittedName>
</protein>
<feature type="region of interest" description="Disordered" evidence="5">
    <location>
        <begin position="1"/>
        <end position="21"/>
    </location>
</feature>
<keyword evidence="6" id="KW-0808">Transferase</keyword>
<evidence type="ECO:0000313" key="6">
    <source>
        <dbReference type="EMBL" id="KIN10080.1"/>
    </source>
</evidence>
<dbReference type="STRING" id="50718.SU60_15595"/>
<accession>A0A0C3I4Y5</accession>
<dbReference type="InterPro" id="IPR049704">
    <property type="entry name" value="Aminotrans_3_PPA_site"/>
</dbReference>
<dbReference type="CDD" id="cd00610">
    <property type="entry name" value="OAT_like"/>
    <property type="match status" value="1"/>
</dbReference>
<proteinExistence type="inferred from homology"/>
<dbReference type="PANTHER" id="PTHR43094:SF1">
    <property type="entry name" value="AMINOTRANSFERASE CLASS-III"/>
    <property type="match status" value="1"/>
</dbReference>
<comment type="caution">
    <text evidence="6">The sequence shown here is derived from an EMBL/GenBank/DDBJ whole genome shotgun (WGS) entry which is preliminary data.</text>
</comment>
<dbReference type="Proteomes" id="UP000031977">
    <property type="component" value="Unassembled WGS sequence"/>
</dbReference>
<evidence type="ECO:0000256" key="2">
    <source>
        <dbReference type="ARBA" id="ARBA00008954"/>
    </source>
</evidence>
<dbReference type="EMBL" id="JXOK01000061">
    <property type="protein sequence ID" value="KIN10080.1"/>
    <property type="molecule type" value="Genomic_DNA"/>
</dbReference>
<dbReference type="InterPro" id="IPR015422">
    <property type="entry name" value="PyrdxlP-dep_Trfase_small"/>
</dbReference>
<dbReference type="RefSeq" id="WP_041156330.1">
    <property type="nucleotide sequence ID" value="NZ_CBCRVP010000016.1"/>
</dbReference>
<evidence type="ECO:0000313" key="7">
    <source>
        <dbReference type="Proteomes" id="UP000031977"/>
    </source>
</evidence>
<dbReference type="InterPro" id="IPR015421">
    <property type="entry name" value="PyrdxlP-dep_Trfase_major"/>
</dbReference>
<gene>
    <name evidence="6" type="ORF">SU60_15595</name>
</gene>
<dbReference type="NCBIfam" id="NF004755">
    <property type="entry name" value="PRK06082.1"/>
    <property type="match status" value="1"/>
</dbReference>
<sequence length="463" mass="51232">MTQNTKLTHFRSEGDVNTTSARQTWHASMDDERTQSLLKRDADVFLHQAMSSPCLDTLEAAEGIYLQDANGKKYMDFHGNNVHQLGYGHPHVIRRIKEQMAKLPFSPRRFTNQTAIECAEKLTQICGGSLNRVLFAPGGTSAIGMALKLARHITGNYKVVSLWDSFHGASLDAISVGGEACFRHGMGPLMAGVERIPPAISYRGAFPSYNDASTENRDVHYADYLEYVIEKEGGIGAFIAEAVRNTDVQVPSKAYWKRIREICDKHNVMLIIDDIPNGMGRSGEWFTYQAYDIEPDILCIGKGLGGGVVPIAAMVTKDKYNTAKQISMGHYTHEKSPIGCAAALATIEVIEQENLLDKAKLDSDFIHKKLLAMKAKYPLIGDVRGIGMLWGVELVTDRNTKQRAFDEAEAILYQCLNNGLSFKVSQGNVIQLSPPLIITREQLTQALTILEDAIAKVCKDVNH</sequence>
<organism evidence="6 7">
    <name type="scientific">Vibrio mytili</name>
    <dbReference type="NCBI Taxonomy" id="50718"/>
    <lineage>
        <taxon>Bacteria</taxon>
        <taxon>Pseudomonadati</taxon>
        <taxon>Pseudomonadota</taxon>
        <taxon>Gammaproteobacteria</taxon>
        <taxon>Vibrionales</taxon>
        <taxon>Vibrionaceae</taxon>
        <taxon>Vibrio</taxon>
    </lineage>
</organism>
<keyword evidence="3 4" id="KW-0663">Pyridoxal phosphate</keyword>
<dbReference type="EC" id="2.6.1.19" evidence="6"/>
<dbReference type="InterPro" id="IPR005814">
    <property type="entry name" value="Aminotrans_3"/>
</dbReference>
<keyword evidence="7" id="KW-1185">Reference proteome</keyword>
<dbReference type="GO" id="GO:0030170">
    <property type="term" value="F:pyridoxal phosphate binding"/>
    <property type="evidence" value="ECO:0007669"/>
    <property type="project" value="InterPro"/>
</dbReference>
<dbReference type="AlphaFoldDB" id="A0A0C3I4Y5"/>